<dbReference type="Proteomes" id="UP000018087">
    <property type="component" value="Unassembled WGS sequence"/>
</dbReference>
<evidence type="ECO:0000313" key="3">
    <source>
        <dbReference type="EMBL" id="ERT00378.1"/>
    </source>
</evidence>
<feature type="compositionally biased region" description="Acidic residues" evidence="1">
    <location>
        <begin position="233"/>
        <end position="250"/>
    </location>
</feature>
<evidence type="ECO:0000256" key="1">
    <source>
        <dbReference type="SAM" id="MobiDB-lite"/>
    </source>
</evidence>
<accession>U7PXT0</accession>
<dbReference type="AlphaFoldDB" id="U7PXT0"/>
<sequence length="709" mass="77616">MIDRPLRLRLHIQRNGLPDTRVVFLLAATDDTTVTKLLEQVNETVPLESTDWGLDDYVVELQSTTSASRFECLHYQLVAKLFDRDDEVFIRPLSSDDLKIRRMGGRHQISSDGRRLVDGVPFGRPLLKRPHRPPVEIAPRKRRRPLGSGIPDDWENKEDNDEEEEEDDELGKQLVRYLSNEEHSGTSSSEEEDDMDEELDEELDKDELQNLRDDVAQAPRRVHFATRDTANGADDDSSDDDDDDDKDFEDAGSSSDSSDSSDDSGDDNPPEISSKQSAANIVAPHQGKARTKKRNARRRAKRALDKIKAQEASGTAVFAESAAPAEPATGRLAETTSSTETPSPLARRLRLDMSAGRRLLASALGLRGGKAAPKPATEVPLSSSSTGKATEKENEKEQGNEKAPPRTLPEGHPDHWASRINYTAVECSDENFTLDAPTFPFVQQWHGNTKNNGKVKKDQKGPSGQNGVVQHVNAGTKRKQVSVAAAEDEPRPKKRAAPAAESDTSSDASDSDDDSDEDSDGSFQDDSDDSSSSSSDGDSDDDEQDEEAGVETSEETVVAEDEELPPLPANIASLPPLQLGDAVEGMIVTWKNWVLSEKTNWQPQVADVTGKVVGVDADGTKLRVVLARRDRDLDRKPEKQYDEETGERVYGRFDGPDMEDEGDDRGGEHDEAAQEADTGHRSLVLADMLEPRILQAAAAAAAEVASADV</sequence>
<feature type="compositionally biased region" description="Low complexity" evidence="1">
    <location>
        <begin position="497"/>
        <end position="508"/>
    </location>
</feature>
<dbReference type="EMBL" id="KI440844">
    <property type="protein sequence ID" value="ERT00378.1"/>
    <property type="molecule type" value="Genomic_DNA"/>
</dbReference>
<dbReference type="eggNOG" id="ENOG502SF1H">
    <property type="taxonomic scope" value="Eukaryota"/>
</dbReference>
<keyword evidence="4" id="KW-1185">Reference proteome</keyword>
<feature type="compositionally biased region" description="Basic residues" evidence="1">
    <location>
        <begin position="287"/>
        <end position="301"/>
    </location>
</feature>
<gene>
    <name evidence="3" type="ORF">HMPREF1624_03749</name>
</gene>
<feature type="compositionally biased region" description="Low complexity" evidence="1">
    <location>
        <begin position="334"/>
        <end position="344"/>
    </location>
</feature>
<evidence type="ECO:0000313" key="4">
    <source>
        <dbReference type="Proteomes" id="UP000018087"/>
    </source>
</evidence>
<dbReference type="HOGENOM" id="CLU_002397_1_0_1"/>
<feature type="compositionally biased region" description="Acidic residues" evidence="1">
    <location>
        <begin position="189"/>
        <end position="205"/>
    </location>
</feature>
<dbReference type="Pfam" id="PF24054">
    <property type="entry name" value="DUF7357"/>
    <property type="match status" value="1"/>
</dbReference>
<feature type="compositionally biased region" description="Acidic residues" evidence="1">
    <location>
        <begin position="509"/>
        <end position="529"/>
    </location>
</feature>
<dbReference type="OrthoDB" id="5368821at2759"/>
<protein>
    <recommendedName>
        <fullName evidence="2">DUF7357 domain-containing protein</fullName>
    </recommendedName>
</protein>
<feature type="compositionally biased region" description="Acidic residues" evidence="1">
    <location>
        <begin position="537"/>
        <end position="564"/>
    </location>
</feature>
<feature type="compositionally biased region" description="Basic and acidic residues" evidence="1">
    <location>
        <begin position="664"/>
        <end position="680"/>
    </location>
</feature>
<feature type="compositionally biased region" description="Basic and acidic residues" evidence="1">
    <location>
        <begin position="389"/>
        <end position="417"/>
    </location>
</feature>
<feature type="region of interest" description="Disordered" evidence="1">
    <location>
        <begin position="443"/>
        <end position="577"/>
    </location>
</feature>
<name>U7PXT0_SPOS1</name>
<feature type="domain" description="DUF7357" evidence="2">
    <location>
        <begin position="6"/>
        <end position="140"/>
    </location>
</feature>
<feature type="region of interest" description="Disordered" evidence="1">
    <location>
        <begin position="104"/>
        <end position="351"/>
    </location>
</feature>
<feature type="region of interest" description="Disordered" evidence="1">
    <location>
        <begin position="634"/>
        <end position="681"/>
    </location>
</feature>
<dbReference type="STRING" id="1391915.U7PXT0"/>
<feature type="compositionally biased region" description="Basic and acidic residues" evidence="1">
    <location>
        <begin position="634"/>
        <end position="655"/>
    </location>
</feature>
<feature type="compositionally biased region" description="Basic and acidic residues" evidence="1">
    <location>
        <begin position="206"/>
        <end position="215"/>
    </location>
</feature>
<reference evidence="4" key="1">
    <citation type="journal article" date="2014" name="Genome Announc.">
        <title>Genome sequence of the pathogenic fungus Sporothrix schenckii (ATCC 58251).</title>
        <authorList>
            <person name="Cuomo C.A."/>
            <person name="Rodriguez-Del Valle N."/>
            <person name="Perez-Sanchez L."/>
            <person name="Abouelleil A."/>
            <person name="Goldberg J."/>
            <person name="Young S."/>
            <person name="Zeng Q."/>
            <person name="Birren B.W."/>
        </authorList>
    </citation>
    <scope>NUCLEOTIDE SEQUENCE [LARGE SCALE GENOMIC DNA]</scope>
    <source>
        <strain evidence="4">ATCC 58251 / de Perez 2211183</strain>
    </source>
</reference>
<proteinExistence type="predicted"/>
<feature type="region of interest" description="Disordered" evidence="1">
    <location>
        <begin position="365"/>
        <end position="417"/>
    </location>
</feature>
<evidence type="ECO:0000259" key="2">
    <source>
        <dbReference type="Pfam" id="PF24054"/>
    </source>
</evidence>
<feature type="compositionally biased region" description="Acidic residues" evidence="1">
    <location>
        <begin position="259"/>
        <end position="269"/>
    </location>
</feature>
<dbReference type="InterPro" id="IPR055781">
    <property type="entry name" value="DUF7357"/>
</dbReference>
<organism evidence="3 4">
    <name type="scientific">Sporothrix schenckii (strain ATCC 58251 / de Perez 2211183)</name>
    <name type="common">Rose-picker's disease fungus</name>
    <dbReference type="NCBI Taxonomy" id="1391915"/>
    <lineage>
        <taxon>Eukaryota</taxon>
        <taxon>Fungi</taxon>
        <taxon>Dikarya</taxon>
        <taxon>Ascomycota</taxon>
        <taxon>Pezizomycotina</taxon>
        <taxon>Sordariomycetes</taxon>
        <taxon>Sordariomycetidae</taxon>
        <taxon>Ophiostomatales</taxon>
        <taxon>Ophiostomataceae</taxon>
        <taxon>Sporothrix</taxon>
    </lineage>
</organism>
<feature type="compositionally biased region" description="Acidic residues" evidence="1">
    <location>
        <begin position="152"/>
        <end position="169"/>
    </location>
</feature>